<dbReference type="EMBL" id="KE503206">
    <property type="protein sequence ID" value="EPX74355.1"/>
    <property type="molecule type" value="Genomic_DNA"/>
</dbReference>
<proteinExistence type="predicted"/>
<keyword evidence="3" id="KW-1185">Reference proteome</keyword>
<gene>
    <name evidence="2" type="ORF">SOCG_05167</name>
</gene>
<dbReference type="RefSeq" id="XP_013017852.1">
    <property type="nucleotide sequence ID" value="XM_013162398.1"/>
</dbReference>
<dbReference type="Proteomes" id="UP000016088">
    <property type="component" value="Unassembled WGS sequence"/>
</dbReference>
<evidence type="ECO:0000256" key="1">
    <source>
        <dbReference type="SAM" id="MobiDB-lite"/>
    </source>
</evidence>
<reference evidence="2 3" key="1">
    <citation type="journal article" date="2011" name="Science">
        <title>Comparative functional genomics of the fission yeasts.</title>
        <authorList>
            <person name="Rhind N."/>
            <person name="Chen Z."/>
            <person name="Yassour M."/>
            <person name="Thompson D.A."/>
            <person name="Haas B.J."/>
            <person name="Habib N."/>
            <person name="Wapinski I."/>
            <person name="Roy S."/>
            <person name="Lin M.F."/>
            <person name="Heiman D.I."/>
            <person name="Young S.K."/>
            <person name="Furuya K."/>
            <person name="Guo Y."/>
            <person name="Pidoux A."/>
            <person name="Chen H.M."/>
            <person name="Robbertse B."/>
            <person name="Goldberg J.M."/>
            <person name="Aoki K."/>
            <person name="Bayne E.H."/>
            <person name="Berlin A.M."/>
            <person name="Desjardins C.A."/>
            <person name="Dobbs E."/>
            <person name="Dukaj L."/>
            <person name="Fan L."/>
            <person name="FitzGerald M.G."/>
            <person name="French C."/>
            <person name="Gujja S."/>
            <person name="Hansen K."/>
            <person name="Keifenheim D."/>
            <person name="Levin J.Z."/>
            <person name="Mosher R.A."/>
            <person name="Mueller C.A."/>
            <person name="Pfiffner J."/>
            <person name="Priest M."/>
            <person name="Russ C."/>
            <person name="Smialowska A."/>
            <person name="Swoboda P."/>
            <person name="Sykes S.M."/>
            <person name="Vaughn M."/>
            <person name="Vengrova S."/>
            <person name="Yoder R."/>
            <person name="Zeng Q."/>
            <person name="Allshire R."/>
            <person name="Baulcombe D."/>
            <person name="Birren B.W."/>
            <person name="Brown W."/>
            <person name="Ekwall K."/>
            <person name="Kellis M."/>
            <person name="Leatherwood J."/>
            <person name="Levin H."/>
            <person name="Margalit H."/>
            <person name="Martienssen R."/>
            <person name="Nieduszynski C.A."/>
            <person name="Spatafora J.W."/>
            <person name="Friedman N."/>
            <person name="Dalgaard J.Z."/>
            <person name="Baumann P."/>
            <person name="Niki H."/>
            <person name="Regev A."/>
            <person name="Nusbaum C."/>
        </authorList>
    </citation>
    <scope>NUCLEOTIDE SEQUENCE [LARGE SCALE GENOMIC DNA]</scope>
    <source>
        <strain evidence="3">yFS286</strain>
    </source>
</reference>
<organism evidence="2 3">
    <name type="scientific">Schizosaccharomyces octosporus (strain yFS286)</name>
    <name type="common">Fission yeast</name>
    <name type="synonym">Octosporomyces octosporus</name>
    <dbReference type="NCBI Taxonomy" id="483514"/>
    <lineage>
        <taxon>Eukaryota</taxon>
        <taxon>Fungi</taxon>
        <taxon>Dikarya</taxon>
        <taxon>Ascomycota</taxon>
        <taxon>Taphrinomycotina</taxon>
        <taxon>Schizosaccharomycetes</taxon>
        <taxon>Schizosaccharomycetales</taxon>
        <taxon>Schizosaccharomycetaceae</taxon>
        <taxon>Schizosaccharomyces</taxon>
    </lineage>
</organism>
<feature type="compositionally biased region" description="Basic and acidic residues" evidence="1">
    <location>
        <begin position="41"/>
        <end position="63"/>
    </location>
</feature>
<evidence type="ECO:0000313" key="2">
    <source>
        <dbReference type="EMBL" id="EPX74355.1"/>
    </source>
</evidence>
<dbReference type="AlphaFoldDB" id="S9R7Z2"/>
<feature type="region of interest" description="Disordered" evidence="1">
    <location>
        <begin position="41"/>
        <end position="79"/>
    </location>
</feature>
<protein>
    <submittedName>
        <fullName evidence="2">Uncharacterized protein</fullName>
    </submittedName>
</protein>
<accession>S9R7Z2</accession>
<dbReference type="GeneID" id="25033899"/>
<dbReference type="HOGENOM" id="CLU_2607371_0_0_1"/>
<dbReference type="VEuPathDB" id="FungiDB:SOCG_05167"/>
<name>S9R7Z2_SCHOY</name>
<sequence length="79" mass="9337">MDGMAWHPKALSLDSRSAWAWTNLAGMKTFSCRKYKRKIFQKKEKDKRNKDKTQEKTLNKNERPLYINDNSENDIGCKV</sequence>
<evidence type="ECO:0000313" key="3">
    <source>
        <dbReference type="Proteomes" id="UP000016088"/>
    </source>
</evidence>